<keyword evidence="1" id="KW-0472">Membrane</keyword>
<dbReference type="EMBL" id="NFZT01000007">
    <property type="protein sequence ID" value="OWV31788.1"/>
    <property type="molecule type" value="Genomic_DNA"/>
</dbReference>
<organism evidence="2 3">
    <name type="scientific">Pacificimonas flava</name>
    <dbReference type="NCBI Taxonomy" id="1234595"/>
    <lineage>
        <taxon>Bacteria</taxon>
        <taxon>Pseudomonadati</taxon>
        <taxon>Pseudomonadota</taxon>
        <taxon>Alphaproteobacteria</taxon>
        <taxon>Sphingomonadales</taxon>
        <taxon>Sphingosinicellaceae</taxon>
        <taxon>Pacificimonas</taxon>
    </lineage>
</organism>
<dbReference type="AlphaFoldDB" id="A0A219B1T3"/>
<feature type="transmembrane region" description="Helical" evidence="1">
    <location>
        <begin position="65"/>
        <end position="85"/>
    </location>
</feature>
<proteinExistence type="predicted"/>
<feature type="transmembrane region" description="Helical" evidence="1">
    <location>
        <begin position="12"/>
        <end position="33"/>
    </location>
</feature>
<evidence type="ECO:0000313" key="3">
    <source>
        <dbReference type="Proteomes" id="UP000198462"/>
    </source>
</evidence>
<gene>
    <name evidence="2" type="ORF">B5C34_14860</name>
</gene>
<keyword evidence="3" id="KW-1185">Reference proteome</keyword>
<evidence type="ECO:0000313" key="2">
    <source>
        <dbReference type="EMBL" id="OWV31788.1"/>
    </source>
</evidence>
<sequence length="133" mass="14139">MEHQVNDELATILITFGAGTFIVHGLYGVITAWQRERTLRAALKEGGGAVPALLDRPDLPSGARLMLSGALLTALAAAFAGARAWNGQTYDEAAPLLLFALLPGLVYLGAGWWAVRRKAKLARQRDEGTAAAK</sequence>
<keyword evidence="1" id="KW-0812">Transmembrane</keyword>
<accession>A0A219B1T3</accession>
<comment type="caution">
    <text evidence="2">The sequence shown here is derived from an EMBL/GenBank/DDBJ whole genome shotgun (WGS) entry which is preliminary data.</text>
</comment>
<protein>
    <submittedName>
        <fullName evidence="2">Uncharacterized protein</fullName>
    </submittedName>
</protein>
<name>A0A219B1T3_9SPHN</name>
<dbReference type="Proteomes" id="UP000198462">
    <property type="component" value="Unassembled WGS sequence"/>
</dbReference>
<feature type="transmembrane region" description="Helical" evidence="1">
    <location>
        <begin position="97"/>
        <end position="115"/>
    </location>
</feature>
<keyword evidence="1" id="KW-1133">Transmembrane helix</keyword>
<reference evidence="3" key="1">
    <citation type="submission" date="2017-05" db="EMBL/GenBank/DDBJ databases">
        <authorList>
            <person name="Lin X."/>
        </authorList>
    </citation>
    <scope>NUCLEOTIDE SEQUENCE [LARGE SCALE GENOMIC DNA]</scope>
    <source>
        <strain evidence="3">JLT2012</strain>
    </source>
</reference>
<evidence type="ECO:0000256" key="1">
    <source>
        <dbReference type="SAM" id="Phobius"/>
    </source>
</evidence>